<keyword evidence="4" id="KW-0808">Transferase</keyword>
<evidence type="ECO:0000313" key="4">
    <source>
        <dbReference type="EMBL" id="KAF5772170.1"/>
    </source>
</evidence>
<dbReference type="InParanoid" id="A0A251SP24"/>
<dbReference type="EMBL" id="MNCJ02000328">
    <property type="protein sequence ID" value="KAF5772170.1"/>
    <property type="molecule type" value="Genomic_DNA"/>
</dbReference>
<dbReference type="AlphaFoldDB" id="A0A251SP24"/>
<dbReference type="STRING" id="4232.A0A251SP24"/>
<accession>A0A251SP24</accession>
<proteinExistence type="predicted"/>
<organism evidence="5 6">
    <name type="scientific">Helianthus annuus</name>
    <name type="common">Common sunflower</name>
    <dbReference type="NCBI Taxonomy" id="4232"/>
    <lineage>
        <taxon>Eukaryota</taxon>
        <taxon>Viridiplantae</taxon>
        <taxon>Streptophyta</taxon>
        <taxon>Embryophyta</taxon>
        <taxon>Tracheophyta</taxon>
        <taxon>Spermatophyta</taxon>
        <taxon>Magnoliopsida</taxon>
        <taxon>eudicotyledons</taxon>
        <taxon>Gunneridae</taxon>
        <taxon>Pentapetalae</taxon>
        <taxon>asterids</taxon>
        <taxon>campanulids</taxon>
        <taxon>Asterales</taxon>
        <taxon>Asteraceae</taxon>
        <taxon>Asteroideae</taxon>
        <taxon>Heliantheae alliance</taxon>
        <taxon>Heliantheae</taxon>
        <taxon>Helianthus</taxon>
    </lineage>
</organism>
<reference evidence="4 6" key="1">
    <citation type="journal article" date="2017" name="Nature">
        <title>The sunflower genome provides insights into oil metabolism, flowering and Asterid evolution.</title>
        <authorList>
            <person name="Badouin H."/>
            <person name="Gouzy J."/>
            <person name="Grassa C.J."/>
            <person name="Murat F."/>
            <person name="Staton S.E."/>
            <person name="Cottret L."/>
            <person name="Lelandais-Briere C."/>
            <person name="Owens G.L."/>
            <person name="Carrere S."/>
            <person name="Mayjonade B."/>
            <person name="Legrand L."/>
            <person name="Gill N."/>
            <person name="Kane N.C."/>
            <person name="Bowers J.E."/>
            <person name="Hubner S."/>
            <person name="Bellec A."/>
            <person name="Berard A."/>
            <person name="Berges H."/>
            <person name="Blanchet N."/>
            <person name="Boniface M.C."/>
            <person name="Brunel D."/>
            <person name="Catrice O."/>
            <person name="Chaidir N."/>
            <person name="Claudel C."/>
            <person name="Donnadieu C."/>
            <person name="Faraut T."/>
            <person name="Fievet G."/>
            <person name="Helmstetter N."/>
            <person name="King M."/>
            <person name="Knapp S.J."/>
            <person name="Lai Z."/>
            <person name="Le Paslier M.C."/>
            <person name="Lippi Y."/>
            <person name="Lorenzon L."/>
            <person name="Mandel J.R."/>
            <person name="Marage G."/>
            <person name="Marchand G."/>
            <person name="Marquand E."/>
            <person name="Bret-Mestries E."/>
            <person name="Morien E."/>
            <person name="Nambeesan S."/>
            <person name="Nguyen T."/>
            <person name="Pegot-Espagnet P."/>
            <person name="Pouilly N."/>
            <person name="Raftis F."/>
            <person name="Sallet E."/>
            <person name="Schiex T."/>
            <person name="Thomas J."/>
            <person name="Vandecasteele C."/>
            <person name="Vares D."/>
            <person name="Vear F."/>
            <person name="Vautrin S."/>
            <person name="Crespi M."/>
            <person name="Mangin B."/>
            <person name="Burke J.M."/>
            <person name="Salse J."/>
            <person name="Munos S."/>
            <person name="Vincourt P."/>
            <person name="Rieseberg L.H."/>
            <person name="Langlade N.B."/>
        </authorList>
    </citation>
    <scope>NUCLEOTIDE SEQUENCE [LARGE SCALE GENOMIC DNA]</scope>
    <source>
        <strain evidence="6">cv. SF193</strain>
        <tissue evidence="4">Leaves</tissue>
    </source>
</reference>
<dbReference type="EMBL" id="CM007902">
    <property type="protein sequence ID" value="OTG00607.1"/>
    <property type="molecule type" value="Genomic_DNA"/>
</dbReference>
<reference evidence="4" key="3">
    <citation type="submission" date="2020-06" db="EMBL/GenBank/DDBJ databases">
        <title>Helianthus annuus Genome sequencing and assembly Release 2.</title>
        <authorList>
            <person name="Gouzy J."/>
            <person name="Langlade N."/>
            <person name="Munos S."/>
        </authorList>
    </citation>
    <scope>NUCLEOTIDE SEQUENCE</scope>
    <source>
        <tissue evidence="4">Leaves</tissue>
    </source>
</reference>
<feature type="domain" description="VIP1 N-terminal" evidence="3">
    <location>
        <begin position="2"/>
        <end position="49"/>
    </location>
</feature>
<dbReference type="Gene3D" id="3.40.50.11950">
    <property type="match status" value="1"/>
</dbReference>
<reference evidence="5" key="2">
    <citation type="submission" date="2017-02" db="EMBL/GenBank/DDBJ databases">
        <title>Sunflower complete genome.</title>
        <authorList>
            <person name="Langlade N."/>
            <person name="Munos S."/>
        </authorList>
    </citation>
    <scope>NUCLEOTIDE SEQUENCE [LARGE SCALE GENOMIC DNA]</scope>
    <source>
        <tissue evidence="5">Leaves</tissue>
    </source>
</reference>
<comment type="catalytic activity">
    <reaction evidence="2">
        <text>1D-myo-inositol hexakisphosphate + ATP = 1-diphospho-1D-myo-inositol 2,3,4,5,6-pentakisphosphate + ADP</text>
        <dbReference type="Rhea" id="RHEA:37459"/>
        <dbReference type="ChEBI" id="CHEBI:30616"/>
        <dbReference type="ChEBI" id="CHEBI:58130"/>
        <dbReference type="ChEBI" id="CHEBI:74946"/>
        <dbReference type="ChEBI" id="CHEBI:456216"/>
        <dbReference type="EC" id="2.7.4.24"/>
    </reaction>
    <physiologicalReaction direction="left-to-right" evidence="2">
        <dbReference type="Rhea" id="RHEA:37460"/>
    </physiologicalReaction>
</comment>
<evidence type="ECO:0000313" key="6">
    <source>
        <dbReference type="Proteomes" id="UP000215914"/>
    </source>
</evidence>
<dbReference type="InterPro" id="IPR040557">
    <property type="entry name" value="VIP1_N"/>
</dbReference>
<evidence type="ECO:0000256" key="1">
    <source>
        <dbReference type="ARBA" id="ARBA00033696"/>
    </source>
</evidence>
<dbReference type="EC" id="2.7.4.-" evidence="4"/>
<dbReference type="PANTHER" id="PTHR12750:SF9">
    <property type="entry name" value="INOSITOL HEXAKISPHOSPHATE AND DIPHOSPHOINOSITOL-PENTAKISPHOSPHATE KINASE"/>
    <property type="match status" value="1"/>
</dbReference>
<dbReference type="Pfam" id="PF18086">
    <property type="entry name" value="PPIP5K2_N"/>
    <property type="match status" value="1"/>
</dbReference>
<evidence type="ECO:0000256" key="2">
    <source>
        <dbReference type="ARBA" id="ARBA00034629"/>
    </source>
</evidence>
<evidence type="ECO:0000313" key="5">
    <source>
        <dbReference type="EMBL" id="OTG00607.1"/>
    </source>
</evidence>
<dbReference type="PANTHER" id="PTHR12750">
    <property type="entry name" value="DIPHOSPHOINOSITOL PENTAKISPHOSPHATE KINASE"/>
    <property type="match status" value="1"/>
</dbReference>
<comment type="catalytic activity">
    <reaction evidence="1">
        <text>5-diphospho-1D-myo-inositol 1,2,3,4,6-pentakisphosphate + ATP + H(+) = 1,5-bis(diphospho)-1D-myo-inositol 2,3,4,6-tetrakisphosphate + ADP</text>
        <dbReference type="Rhea" id="RHEA:10276"/>
        <dbReference type="ChEBI" id="CHEBI:15378"/>
        <dbReference type="ChEBI" id="CHEBI:30616"/>
        <dbReference type="ChEBI" id="CHEBI:58628"/>
        <dbReference type="ChEBI" id="CHEBI:77983"/>
        <dbReference type="ChEBI" id="CHEBI:456216"/>
        <dbReference type="EC" id="2.7.4.24"/>
    </reaction>
    <physiologicalReaction direction="left-to-right" evidence="1">
        <dbReference type="Rhea" id="RHEA:10277"/>
    </physiologicalReaction>
</comment>
<protein>
    <submittedName>
        <fullName evidence="4">Phosphotransferase with a phosphate group as acceptor</fullName>
        <ecNumber evidence="4">2.7.4.-</ecNumber>
    </submittedName>
</protein>
<name>A0A251SP24_HELAN</name>
<gene>
    <name evidence="5" type="ORF">HannXRQ_Chr13g0392921</name>
    <name evidence="4" type="ORF">HanXRQr2_Chr13g0573661</name>
</gene>
<dbReference type="InterPro" id="IPR037446">
    <property type="entry name" value="His_Pase_VIP1"/>
</dbReference>
<sequence>MIVYFGDRVILEEPIERWPICDCLIAFHSSGYGYLLEKAEAYAALRKSARCKLVNVNIQNKGINWSSDKNLY</sequence>
<dbReference type="GO" id="GO:0000829">
    <property type="term" value="F:diphosphoinositol pentakisphosphate kinase activity"/>
    <property type="evidence" value="ECO:0007669"/>
    <property type="project" value="InterPro"/>
</dbReference>
<dbReference type="Gramene" id="mRNA:HanXRQr2_Chr13g0573661">
    <property type="protein sequence ID" value="mRNA:HanXRQr2_Chr13g0573661"/>
    <property type="gene ID" value="HanXRQr2_Chr13g0573661"/>
</dbReference>
<evidence type="ECO:0000259" key="3">
    <source>
        <dbReference type="Pfam" id="PF18086"/>
    </source>
</evidence>
<dbReference type="Proteomes" id="UP000215914">
    <property type="component" value="Chromosome 13"/>
</dbReference>
<keyword evidence="6" id="KW-1185">Reference proteome</keyword>